<dbReference type="PANTHER" id="PTHR43272">
    <property type="entry name" value="LONG-CHAIN-FATTY-ACID--COA LIGASE"/>
    <property type="match status" value="1"/>
</dbReference>
<feature type="domain" description="AMP-dependent synthetase/ligase" evidence="6">
    <location>
        <begin position="90"/>
        <end position="521"/>
    </location>
</feature>
<dbReference type="SUPFAM" id="SSF56801">
    <property type="entry name" value="Acetyl-CoA synthetase-like"/>
    <property type="match status" value="1"/>
</dbReference>
<evidence type="ECO:0000256" key="2">
    <source>
        <dbReference type="ARBA" id="ARBA00022598"/>
    </source>
</evidence>
<proteinExistence type="inferred from homology"/>
<dbReference type="EMBL" id="BTFZ01000003">
    <property type="protein sequence ID" value="GMM34776.1"/>
    <property type="molecule type" value="Genomic_DNA"/>
</dbReference>
<evidence type="ECO:0000256" key="3">
    <source>
        <dbReference type="ARBA" id="ARBA00022741"/>
    </source>
</evidence>
<dbReference type="InterPro" id="IPR020845">
    <property type="entry name" value="AMP-binding_CS"/>
</dbReference>
<dbReference type="PANTHER" id="PTHR43272:SF83">
    <property type="entry name" value="ACYL-COA SYNTHETASE LONG-CHAIN, ISOFORM J"/>
    <property type="match status" value="1"/>
</dbReference>
<comment type="caution">
    <text evidence="7">The sequence shown here is derived from an EMBL/GenBank/DDBJ whole genome shotgun (WGS) entry which is preliminary data.</text>
</comment>
<dbReference type="GO" id="GO:0005811">
    <property type="term" value="C:lipid droplet"/>
    <property type="evidence" value="ECO:0007669"/>
    <property type="project" value="TreeGrafter"/>
</dbReference>
<sequence length="702" mass="77389">MVSLVNIPVGEAASPNETAPRVNGVIKGGNLPLSRPIGLSGTTLYEYITECLAIKPERDVMGYRDLIDIHEEKKTVTKIIDGKETPVEKTWQYFELSPYKYLTKKQLHKLIHEYGRGLVKIGLKPDNEEKLHIFASTSAKWMQTFMATTTQAIPIVTAYDTLGEAGLTFSLVQTETSGVFTDNALLPKLINPLQKAEKIRFIIHSDNIDPNDKRNGGKIYEEAKAAKEAILKHRPDIKFYSYSEVIALGEESEASIPTHAPKPEDTACIMYTSGSTGDPKGVVLTHANIVAGIGGVSGIVDRSLVNDKDRVIAFLPLAHIFEMVFELIILYWGGVLGYAGVKTLTDTSMRNSEGDLKAFKPTIMVAVAAVWETIKKAIIGKISAMPGPVQKIFWAAYKSKLLMTNYHIPGSSILDRLLFNKVKAATGGDLKLVLNGGSPISKDTQEFVSVLIAPMLIGYGLTETVANTTVVSPRRFEYGVAGCLSAAIKVKLVDVEDLGYFAKNDQGEIWIQGAPVLKEYFKNPEETKKAVTEDGWFQTGDIGEWTATGQLRVIDRKKNLVKTLNGEYIALEKIESIYRSNTLVGNVCCYADQTKVKPIAIISPNVDALEKFAIENKVISSSSEFDLSKIIDNEQLIKLVHKHLINQAKKDGLAGIELVAGIIMIDYEWTPQNGYVTSAQKLQRKKILADVQEKVDEVYSKN</sequence>
<evidence type="ECO:0000259" key="6">
    <source>
        <dbReference type="Pfam" id="PF00501"/>
    </source>
</evidence>
<dbReference type="Pfam" id="PF00501">
    <property type="entry name" value="AMP-binding"/>
    <property type="match status" value="1"/>
</dbReference>
<keyword evidence="3" id="KW-0547">Nucleotide-binding</keyword>
<dbReference type="GO" id="GO:0004467">
    <property type="term" value="F:long-chain fatty acid-CoA ligase activity"/>
    <property type="evidence" value="ECO:0007669"/>
    <property type="project" value="UniProtKB-EC"/>
</dbReference>
<dbReference type="Proteomes" id="UP001360560">
    <property type="component" value="Unassembled WGS sequence"/>
</dbReference>
<name>A0AAV5QJC0_9ASCO</name>
<dbReference type="GeneID" id="90072755"/>
<dbReference type="Gene3D" id="3.40.50.12780">
    <property type="entry name" value="N-terminal domain of ligase-like"/>
    <property type="match status" value="1"/>
</dbReference>
<keyword evidence="8" id="KW-1185">Reference proteome</keyword>
<dbReference type="GO" id="GO:0005524">
    <property type="term" value="F:ATP binding"/>
    <property type="evidence" value="ECO:0007669"/>
    <property type="project" value="UniProtKB-KW"/>
</dbReference>
<dbReference type="PROSITE" id="PS00455">
    <property type="entry name" value="AMP_BINDING"/>
    <property type="match status" value="1"/>
</dbReference>
<evidence type="ECO:0000256" key="1">
    <source>
        <dbReference type="ARBA" id="ARBA00006432"/>
    </source>
</evidence>
<reference evidence="7 8" key="1">
    <citation type="journal article" date="2023" name="Elife">
        <title>Identification of key yeast species and microbe-microbe interactions impacting larval growth of Drosophila in the wild.</title>
        <authorList>
            <person name="Mure A."/>
            <person name="Sugiura Y."/>
            <person name="Maeda R."/>
            <person name="Honda K."/>
            <person name="Sakurai N."/>
            <person name="Takahashi Y."/>
            <person name="Watada M."/>
            <person name="Katoh T."/>
            <person name="Gotoh A."/>
            <person name="Gotoh Y."/>
            <person name="Taniguchi I."/>
            <person name="Nakamura K."/>
            <person name="Hayashi T."/>
            <person name="Katayama T."/>
            <person name="Uemura T."/>
            <person name="Hattori Y."/>
        </authorList>
    </citation>
    <scope>NUCLEOTIDE SEQUENCE [LARGE SCALE GENOMIC DNA]</scope>
    <source>
        <strain evidence="7 8">SC-9</strain>
    </source>
</reference>
<protein>
    <submittedName>
        <fullName evidence="7">Long-chain fatty acid-CoA ligase</fullName>
    </submittedName>
</protein>
<keyword evidence="4" id="KW-0067">ATP-binding</keyword>
<accession>A0AAV5QJC0</accession>
<dbReference type="GO" id="GO:0035336">
    <property type="term" value="P:long-chain fatty-acyl-CoA metabolic process"/>
    <property type="evidence" value="ECO:0007669"/>
    <property type="project" value="TreeGrafter"/>
</dbReference>
<dbReference type="GO" id="GO:0005886">
    <property type="term" value="C:plasma membrane"/>
    <property type="evidence" value="ECO:0007669"/>
    <property type="project" value="TreeGrafter"/>
</dbReference>
<dbReference type="InterPro" id="IPR000873">
    <property type="entry name" value="AMP-dep_synth/lig_dom"/>
</dbReference>
<evidence type="ECO:0000313" key="7">
    <source>
        <dbReference type="EMBL" id="GMM34776.1"/>
    </source>
</evidence>
<evidence type="ECO:0000313" key="8">
    <source>
        <dbReference type="Proteomes" id="UP001360560"/>
    </source>
</evidence>
<gene>
    <name evidence="7" type="ORF">DASC09_021010</name>
</gene>
<evidence type="ECO:0000256" key="4">
    <source>
        <dbReference type="ARBA" id="ARBA00022840"/>
    </source>
</evidence>
<dbReference type="RefSeq" id="XP_064851776.1">
    <property type="nucleotide sequence ID" value="XM_064995704.1"/>
</dbReference>
<dbReference type="InterPro" id="IPR042099">
    <property type="entry name" value="ANL_N_sf"/>
</dbReference>
<keyword evidence="2 7" id="KW-0436">Ligase</keyword>
<comment type="catalytic activity">
    <reaction evidence="5">
        <text>a long-chain fatty acid + ATP + CoA = a long-chain fatty acyl-CoA + AMP + diphosphate</text>
        <dbReference type="Rhea" id="RHEA:15421"/>
        <dbReference type="ChEBI" id="CHEBI:30616"/>
        <dbReference type="ChEBI" id="CHEBI:33019"/>
        <dbReference type="ChEBI" id="CHEBI:57287"/>
        <dbReference type="ChEBI" id="CHEBI:57560"/>
        <dbReference type="ChEBI" id="CHEBI:83139"/>
        <dbReference type="ChEBI" id="CHEBI:456215"/>
        <dbReference type="EC" id="6.2.1.3"/>
    </reaction>
</comment>
<comment type="similarity">
    <text evidence="1">Belongs to the ATP-dependent AMP-binding enzyme family.</text>
</comment>
<evidence type="ECO:0000256" key="5">
    <source>
        <dbReference type="ARBA" id="ARBA00036813"/>
    </source>
</evidence>
<dbReference type="GO" id="GO:0005783">
    <property type="term" value="C:endoplasmic reticulum"/>
    <property type="evidence" value="ECO:0007669"/>
    <property type="project" value="TreeGrafter"/>
</dbReference>
<organism evidence="7 8">
    <name type="scientific">Saccharomycopsis crataegensis</name>
    <dbReference type="NCBI Taxonomy" id="43959"/>
    <lineage>
        <taxon>Eukaryota</taxon>
        <taxon>Fungi</taxon>
        <taxon>Dikarya</taxon>
        <taxon>Ascomycota</taxon>
        <taxon>Saccharomycotina</taxon>
        <taxon>Saccharomycetes</taxon>
        <taxon>Saccharomycopsidaceae</taxon>
        <taxon>Saccharomycopsis</taxon>
    </lineage>
</organism>
<dbReference type="AlphaFoldDB" id="A0AAV5QJC0"/>